<feature type="compositionally biased region" description="Polar residues" evidence="8">
    <location>
        <begin position="1"/>
        <end position="12"/>
    </location>
</feature>
<evidence type="ECO:0000256" key="1">
    <source>
        <dbReference type="ARBA" id="ARBA00004123"/>
    </source>
</evidence>
<evidence type="ECO:0000259" key="9">
    <source>
        <dbReference type="PROSITE" id="PS50157"/>
    </source>
</evidence>
<evidence type="ECO:0000313" key="10">
    <source>
        <dbReference type="EMBL" id="NXC03330.1"/>
    </source>
</evidence>
<feature type="domain" description="C2H2-type" evidence="9">
    <location>
        <begin position="25"/>
        <end position="52"/>
    </location>
</feature>
<dbReference type="Pfam" id="PF00096">
    <property type="entry name" value="zf-C2H2"/>
    <property type="match status" value="1"/>
</dbReference>
<protein>
    <submittedName>
        <fullName evidence="10">ZN676 protein</fullName>
    </submittedName>
</protein>
<dbReference type="Gene3D" id="3.30.160.60">
    <property type="entry name" value="Classic Zinc Finger"/>
    <property type="match status" value="1"/>
</dbReference>
<evidence type="ECO:0000256" key="3">
    <source>
        <dbReference type="ARBA" id="ARBA00022737"/>
    </source>
</evidence>
<dbReference type="SMART" id="SM00355">
    <property type="entry name" value="ZnF_C2H2"/>
    <property type="match status" value="1"/>
</dbReference>
<feature type="region of interest" description="Disordered" evidence="8">
    <location>
        <begin position="1"/>
        <end position="23"/>
    </location>
</feature>
<evidence type="ECO:0000256" key="6">
    <source>
        <dbReference type="ARBA" id="ARBA00023242"/>
    </source>
</evidence>
<keyword evidence="11" id="KW-1185">Reference proteome</keyword>
<dbReference type="GO" id="GO:0005634">
    <property type="term" value="C:nucleus"/>
    <property type="evidence" value="ECO:0007669"/>
    <property type="project" value="UniProtKB-SubCell"/>
</dbReference>
<evidence type="ECO:0000313" key="11">
    <source>
        <dbReference type="Proteomes" id="UP000526602"/>
    </source>
</evidence>
<feature type="compositionally biased region" description="Basic and acidic residues" evidence="8">
    <location>
        <begin position="13"/>
        <end position="23"/>
    </location>
</feature>
<evidence type="ECO:0000256" key="2">
    <source>
        <dbReference type="ARBA" id="ARBA00022723"/>
    </source>
</evidence>
<evidence type="ECO:0000256" key="4">
    <source>
        <dbReference type="ARBA" id="ARBA00022771"/>
    </source>
</evidence>
<proteinExistence type="predicted"/>
<dbReference type="GO" id="GO:0000981">
    <property type="term" value="F:DNA-binding transcription factor activity, RNA polymerase II-specific"/>
    <property type="evidence" value="ECO:0007669"/>
    <property type="project" value="TreeGrafter"/>
</dbReference>
<keyword evidence="2" id="KW-0479">Metal-binding</keyword>
<dbReference type="EMBL" id="VZTJ01002607">
    <property type="protein sequence ID" value="NXC03330.1"/>
    <property type="molecule type" value="Genomic_DNA"/>
</dbReference>
<evidence type="ECO:0000256" key="5">
    <source>
        <dbReference type="ARBA" id="ARBA00022833"/>
    </source>
</evidence>
<comment type="subcellular location">
    <subcellularLocation>
        <location evidence="1">Nucleus</location>
    </subcellularLocation>
</comment>
<dbReference type="PANTHER" id="PTHR23226">
    <property type="entry name" value="ZINC FINGER AND SCAN DOMAIN-CONTAINING"/>
    <property type="match status" value="1"/>
</dbReference>
<keyword evidence="5" id="KW-0862">Zinc</keyword>
<dbReference type="PROSITE" id="PS00028">
    <property type="entry name" value="ZINC_FINGER_C2H2_1"/>
    <property type="match status" value="1"/>
</dbReference>
<feature type="non-terminal residue" evidence="10">
    <location>
        <position position="1"/>
    </location>
</feature>
<dbReference type="Proteomes" id="UP000526602">
    <property type="component" value="Unassembled WGS sequence"/>
</dbReference>
<dbReference type="InterPro" id="IPR013087">
    <property type="entry name" value="Znf_C2H2_type"/>
</dbReference>
<reference evidence="10 11" key="1">
    <citation type="submission" date="2019-09" db="EMBL/GenBank/DDBJ databases">
        <title>Bird 10,000 Genomes (B10K) Project - Family phase.</title>
        <authorList>
            <person name="Zhang G."/>
        </authorList>
    </citation>
    <scope>NUCLEOTIDE SEQUENCE [LARGE SCALE GENOMIC DNA]</scope>
    <source>
        <strain evidence="10">B10K-DU-029-32</strain>
        <tissue evidence="10">Liver or heart</tissue>
    </source>
</reference>
<dbReference type="PANTHER" id="PTHR23226:SF416">
    <property type="entry name" value="FI01424P"/>
    <property type="match status" value="1"/>
</dbReference>
<gene>
    <name evidence="10" type="primary">Znf676</name>
    <name evidence="10" type="ORF">ORTSPA_R02842</name>
</gene>
<keyword evidence="6" id="KW-0539">Nucleus</keyword>
<accession>A0A7K8GIP7</accession>
<keyword evidence="4 7" id="KW-0863">Zinc-finger</keyword>
<evidence type="ECO:0000256" key="8">
    <source>
        <dbReference type="SAM" id="MobiDB-lite"/>
    </source>
</evidence>
<keyword evidence="3" id="KW-0677">Repeat</keyword>
<organism evidence="10 11">
    <name type="scientific">Orthonyx spaldingii</name>
    <name type="common">Chowchilla</name>
    <dbReference type="NCBI Taxonomy" id="38397"/>
    <lineage>
        <taxon>Eukaryota</taxon>
        <taxon>Metazoa</taxon>
        <taxon>Chordata</taxon>
        <taxon>Craniata</taxon>
        <taxon>Vertebrata</taxon>
        <taxon>Euteleostomi</taxon>
        <taxon>Archelosauria</taxon>
        <taxon>Archosauria</taxon>
        <taxon>Dinosauria</taxon>
        <taxon>Saurischia</taxon>
        <taxon>Theropoda</taxon>
        <taxon>Coelurosauria</taxon>
        <taxon>Aves</taxon>
        <taxon>Neognathae</taxon>
        <taxon>Neoaves</taxon>
        <taxon>Telluraves</taxon>
        <taxon>Australaves</taxon>
        <taxon>Passeriformes</taxon>
        <taxon>Corvoidea</taxon>
        <taxon>Orthonychidae</taxon>
        <taxon>Orthonyx</taxon>
    </lineage>
</organism>
<feature type="non-terminal residue" evidence="10">
    <location>
        <position position="52"/>
    </location>
</feature>
<dbReference type="PROSITE" id="PS50157">
    <property type="entry name" value="ZINC_FINGER_C2H2_2"/>
    <property type="match status" value="1"/>
</dbReference>
<dbReference type="GO" id="GO:0000978">
    <property type="term" value="F:RNA polymerase II cis-regulatory region sequence-specific DNA binding"/>
    <property type="evidence" value="ECO:0007669"/>
    <property type="project" value="TreeGrafter"/>
</dbReference>
<dbReference type="AlphaFoldDB" id="A0A7K8GIP7"/>
<dbReference type="FunFam" id="3.30.160.60:FF:000396">
    <property type="entry name" value="Zinc finger protein"/>
    <property type="match status" value="1"/>
</dbReference>
<dbReference type="GO" id="GO:0008270">
    <property type="term" value="F:zinc ion binding"/>
    <property type="evidence" value="ECO:0007669"/>
    <property type="project" value="UniProtKB-KW"/>
</dbReference>
<evidence type="ECO:0000256" key="7">
    <source>
        <dbReference type="PROSITE-ProRule" id="PRU00042"/>
    </source>
</evidence>
<sequence length="52" mass="6100">CQEGGQRSSRSSELMEKPQGWEKSHKCLECGKSFTWSTNLKEHQRIHTWPKP</sequence>
<name>A0A7K8GIP7_ORTSP</name>
<dbReference type="SUPFAM" id="SSF57667">
    <property type="entry name" value="beta-beta-alpha zinc fingers"/>
    <property type="match status" value="1"/>
</dbReference>
<dbReference type="InterPro" id="IPR036236">
    <property type="entry name" value="Znf_C2H2_sf"/>
</dbReference>
<comment type="caution">
    <text evidence="10">The sequence shown here is derived from an EMBL/GenBank/DDBJ whole genome shotgun (WGS) entry which is preliminary data.</text>
</comment>